<dbReference type="InterPro" id="IPR001995">
    <property type="entry name" value="Peptidase_A2_cat"/>
</dbReference>
<reference evidence="6" key="2">
    <citation type="submission" date="2025-05" db="UniProtKB">
        <authorList>
            <consortium name="EnsemblMetazoa"/>
        </authorList>
    </citation>
    <scope>IDENTIFICATION</scope>
    <source>
        <strain evidence="6">Foshan</strain>
    </source>
</reference>
<name>A0ABM1ZQI6_AEDAL</name>
<dbReference type="Gene3D" id="3.30.420.10">
    <property type="entry name" value="Ribonuclease H-like superfamily/Ribonuclease H"/>
    <property type="match status" value="1"/>
</dbReference>
<evidence type="ECO:0000259" key="4">
    <source>
        <dbReference type="PROSITE" id="PS50175"/>
    </source>
</evidence>
<feature type="domain" description="Peptidase A2" evidence="4">
    <location>
        <begin position="260"/>
        <end position="278"/>
    </location>
</feature>
<dbReference type="Pfam" id="PF17921">
    <property type="entry name" value="Integrase_H2C2"/>
    <property type="match status" value="1"/>
</dbReference>
<dbReference type="InterPro" id="IPR012337">
    <property type="entry name" value="RNaseH-like_sf"/>
</dbReference>
<dbReference type="EnsemblMetazoa" id="AALFPA23_020693.R30557">
    <property type="protein sequence ID" value="AALFPA23_020693.P30557"/>
    <property type="gene ID" value="AALFPA23_020693"/>
</dbReference>
<dbReference type="Gene3D" id="1.10.340.70">
    <property type="match status" value="1"/>
</dbReference>
<dbReference type="PANTHER" id="PTHR37984">
    <property type="entry name" value="PROTEIN CBG26694"/>
    <property type="match status" value="1"/>
</dbReference>
<evidence type="ECO:0000259" key="5">
    <source>
        <dbReference type="PROSITE" id="PS50994"/>
    </source>
</evidence>
<dbReference type="Pfam" id="PF00665">
    <property type="entry name" value="rve"/>
    <property type="match status" value="1"/>
</dbReference>
<keyword evidence="7" id="KW-1185">Reference proteome</keyword>
<evidence type="ECO:0000256" key="2">
    <source>
        <dbReference type="ARBA" id="ARBA00022801"/>
    </source>
</evidence>
<dbReference type="PANTHER" id="PTHR37984:SF11">
    <property type="entry name" value="INTEGRASE CATALYTIC DOMAIN-CONTAINING PROTEIN"/>
    <property type="match status" value="1"/>
</dbReference>
<dbReference type="GeneID" id="115271033"/>
<accession>A0ABM1ZQI6</accession>
<dbReference type="InterPro" id="IPR050951">
    <property type="entry name" value="Retrovirus_Pol_polyprotein"/>
</dbReference>
<evidence type="ECO:0000256" key="1">
    <source>
        <dbReference type="ARBA" id="ARBA00012493"/>
    </source>
</evidence>
<dbReference type="PROSITE" id="PS50175">
    <property type="entry name" value="ASP_PROT_RETROV"/>
    <property type="match status" value="1"/>
</dbReference>
<reference evidence="7" key="1">
    <citation type="journal article" date="2015" name="Proc. Natl. Acad. Sci. U.S.A.">
        <title>Genome sequence of the Asian Tiger mosquito, Aedes albopictus, reveals insights into its biology, genetics, and evolution.</title>
        <authorList>
            <person name="Chen X.G."/>
            <person name="Jiang X."/>
            <person name="Gu J."/>
            <person name="Xu M."/>
            <person name="Wu Y."/>
            <person name="Deng Y."/>
            <person name="Zhang C."/>
            <person name="Bonizzoni M."/>
            <person name="Dermauw W."/>
            <person name="Vontas J."/>
            <person name="Armbruster P."/>
            <person name="Huang X."/>
            <person name="Yang Y."/>
            <person name="Zhang H."/>
            <person name="He W."/>
            <person name="Peng H."/>
            <person name="Liu Y."/>
            <person name="Wu K."/>
            <person name="Chen J."/>
            <person name="Lirakis M."/>
            <person name="Topalis P."/>
            <person name="Van Leeuwen T."/>
            <person name="Hall A.B."/>
            <person name="Jiang X."/>
            <person name="Thorpe C."/>
            <person name="Mueller R.L."/>
            <person name="Sun C."/>
            <person name="Waterhouse R.M."/>
            <person name="Yan G."/>
            <person name="Tu Z.J."/>
            <person name="Fang X."/>
            <person name="James A.A."/>
        </authorList>
    </citation>
    <scope>NUCLEOTIDE SEQUENCE [LARGE SCALE GENOMIC DNA]</scope>
    <source>
        <strain evidence="7">Foshan</strain>
    </source>
</reference>
<dbReference type="SUPFAM" id="SSF50630">
    <property type="entry name" value="Acid proteases"/>
    <property type="match status" value="1"/>
</dbReference>
<dbReference type="PROSITE" id="PS50994">
    <property type="entry name" value="INTEGRASE"/>
    <property type="match status" value="1"/>
</dbReference>
<organism evidence="6 7">
    <name type="scientific">Aedes albopictus</name>
    <name type="common">Asian tiger mosquito</name>
    <name type="synonym">Stegomyia albopicta</name>
    <dbReference type="NCBI Taxonomy" id="7160"/>
    <lineage>
        <taxon>Eukaryota</taxon>
        <taxon>Metazoa</taxon>
        <taxon>Ecdysozoa</taxon>
        <taxon>Arthropoda</taxon>
        <taxon>Hexapoda</taxon>
        <taxon>Insecta</taxon>
        <taxon>Pterygota</taxon>
        <taxon>Neoptera</taxon>
        <taxon>Endopterygota</taxon>
        <taxon>Diptera</taxon>
        <taxon>Nematocera</taxon>
        <taxon>Culicoidea</taxon>
        <taxon>Culicidae</taxon>
        <taxon>Culicinae</taxon>
        <taxon>Aedini</taxon>
        <taxon>Aedes</taxon>
        <taxon>Stegomyia</taxon>
    </lineage>
</organism>
<feature type="compositionally biased region" description="Polar residues" evidence="3">
    <location>
        <begin position="152"/>
        <end position="165"/>
    </location>
</feature>
<dbReference type="SUPFAM" id="SSF53098">
    <property type="entry name" value="Ribonuclease H-like"/>
    <property type="match status" value="1"/>
</dbReference>
<feature type="region of interest" description="Disordered" evidence="3">
    <location>
        <begin position="152"/>
        <end position="176"/>
    </location>
</feature>
<keyword evidence="2" id="KW-0378">Hydrolase</keyword>
<sequence length="548" mass="62570">MYKALMCFGGADVRKIAKTVSVKDDSVMDNPYRAAIDALDNYYSPRMSLRYERFKFRQLQFNPKEKLDQFLIRLRTQAELCNFGEQTENMIMDQIVCATQHDDKLRAKYLEADTSLDDMLKIGRTYESVNKQVQEFRNTSSEPSELNIMNRASSVSTKSSSQNCSRCLRNHHSTDPSCPAKTSRCNKCNRIGHFARCCKGTWKSRVTKVKTVNNDRGLELERKPKFIREIDDITKDVEIRELFHLEGKRTVAAVVGGVNLRFIVDTGADEDVLGIQDWNTLKRTGFKAFAIKKGSDKIFRAYGTRTPLVVLGEVEAEVEIGGTSCITSLRSRVLQIAHEGHPGVRMMKSHLRTNVWWPRMDQDVENFVKQCKGCTLVSAPNPPEPMIRRELPDQPWKDIAADFLGPLPEGQYLLVVVDYYSRFIEVCEMNVITAAETIKELAIIFSRYGLPSTLRVDNGPQFSSKCEEFKDFCESNGIALVNTIPFWPAMNGEVERQNRSLLKRMRIAQELGKDWRAEMRKYLLTYHATSHSTTGKSPAELMFGRKNS</sequence>
<dbReference type="InterPro" id="IPR001584">
    <property type="entry name" value="Integrase_cat-core"/>
</dbReference>
<evidence type="ECO:0000313" key="7">
    <source>
        <dbReference type="Proteomes" id="UP000069940"/>
    </source>
</evidence>
<dbReference type="EC" id="2.7.7.49" evidence="1"/>
<feature type="domain" description="Integrase catalytic" evidence="5">
    <location>
        <begin position="391"/>
        <end position="546"/>
    </location>
</feature>
<proteinExistence type="predicted"/>
<dbReference type="InterPro" id="IPR021109">
    <property type="entry name" value="Peptidase_aspartic_dom_sf"/>
</dbReference>
<evidence type="ECO:0000256" key="3">
    <source>
        <dbReference type="SAM" id="MobiDB-lite"/>
    </source>
</evidence>
<protein>
    <recommendedName>
        <fullName evidence="1">RNA-directed DNA polymerase</fullName>
        <ecNumber evidence="1">2.7.7.49</ecNumber>
    </recommendedName>
</protein>
<evidence type="ECO:0000313" key="6">
    <source>
        <dbReference type="EnsemblMetazoa" id="AALFPA23_020693.P30557"/>
    </source>
</evidence>
<dbReference type="InterPro" id="IPR041588">
    <property type="entry name" value="Integrase_H2C2"/>
</dbReference>
<dbReference type="RefSeq" id="XP_029736320.2">
    <property type="nucleotide sequence ID" value="XM_029880460.2"/>
</dbReference>
<dbReference type="InterPro" id="IPR036397">
    <property type="entry name" value="RNaseH_sf"/>
</dbReference>
<dbReference type="Proteomes" id="UP000069940">
    <property type="component" value="Unassembled WGS sequence"/>
</dbReference>